<organism evidence="7 8">
    <name type="scientific">Tepidicella xavieri</name>
    <dbReference type="NCBI Taxonomy" id="360241"/>
    <lineage>
        <taxon>Bacteria</taxon>
        <taxon>Pseudomonadati</taxon>
        <taxon>Pseudomonadota</taxon>
        <taxon>Betaproteobacteria</taxon>
        <taxon>Burkholderiales</taxon>
        <taxon>Tepidicella</taxon>
    </lineage>
</organism>
<feature type="transmembrane region" description="Helical" evidence="6">
    <location>
        <begin position="179"/>
        <end position="206"/>
    </location>
</feature>
<dbReference type="AlphaFoldDB" id="A0A4R6TXW0"/>
<feature type="transmembrane region" description="Helical" evidence="6">
    <location>
        <begin position="57"/>
        <end position="81"/>
    </location>
</feature>
<feature type="transmembrane region" description="Helical" evidence="6">
    <location>
        <begin position="212"/>
        <end position="233"/>
    </location>
</feature>
<dbReference type="GO" id="GO:0044341">
    <property type="term" value="P:sodium-dependent phosphate transport"/>
    <property type="evidence" value="ECO:0007669"/>
    <property type="project" value="InterPro"/>
</dbReference>
<keyword evidence="2" id="KW-1003">Cell membrane</keyword>
<evidence type="ECO:0000256" key="5">
    <source>
        <dbReference type="ARBA" id="ARBA00023136"/>
    </source>
</evidence>
<evidence type="ECO:0000313" key="7">
    <source>
        <dbReference type="EMBL" id="TDQ37632.1"/>
    </source>
</evidence>
<evidence type="ECO:0000313" key="8">
    <source>
        <dbReference type="Proteomes" id="UP000295510"/>
    </source>
</evidence>
<dbReference type="InterPro" id="IPR003841">
    <property type="entry name" value="Na/Pi_transpt"/>
</dbReference>
<evidence type="ECO:0000256" key="6">
    <source>
        <dbReference type="SAM" id="Phobius"/>
    </source>
</evidence>
<keyword evidence="3 6" id="KW-0812">Transmembrane</keyword>
<keyword evidence="8" id="KW-1185">Reference proteome</keyword>
<keyword evidence="5 6" id="KW-0472">Membrane</keyword>
<evidence type="ECO:0000256" key="3">
    <source>
        <dbReference type="ARBA" id="ARBA00022692"/>
    </source>
</evidence>
<accession>A0A4R6TXW0</accession>
<reference evidence="7 8" key="1">
    <citation type="submission" date="2019-03" db="EMBL/GenBank/DDBJ databases">
        <title>Genomic Encyclopedia of Type Strains, Phase IV (KMG-IV): sequencing the most valuable type-strain genomes for metagenomic binning, comparative biology and taxonomic classification.</title>
        <authorList>
            <person name="Goeker M."/>
        </authorList>
    </citation>
    <scope>NUCLEOTIDE SEQUENCE [LARGE SCALE GENOMIC DNA]</scope>
    <source>
        <strain evidence="7 8">DSM 19605</strain>
    </source>
</reference>
<feature type="transmembrane region" description="Helical" evidence="6">
    <location>
        <begin position="278"/>
        <end position="297"/>
    </location>
</feature>
<feature type="transmembrane region" description="Helical" evidence="6">
    <location>
        <begin position="245"/>
        <end position="266"/>
    </location>
</feature>
<dbReference type="EMBL" id="SNYL01000025">
    <property type="protein sequence ID" value="TDQ37632.1"/>
    <property type="molecule type" value="Genomic_DNA"/>
</dbReference>
<dbReference type="GO" id="GO:0005886">
    <property type="term" value="C:plasma membrane"/>
    <property type="evidence" value="ECO:0007669"/>
    <property type="project" value="UniProtKB-SubCell"/>
</dbReference>
<comment type="caution">
    <text evidence="7">The sequence shown here is derived from an EMBL/GenBank/DDBJ whole genome shotgun (WGS) entry which is preliminary data.</text>
</comment>
<dbReference type="GO" id="GO:0005436">
    <property type="term" value="F:sodium:phosphate symporter activity"/>
    <property type="evidence" value="ECO:0007669"/>
    <property type="project" value="InterPro"/>
</dbReference>
<feature type="transmembrane region" description="Helical" evidence="6">
    <location>
        <begin position="116"/>
        <end position="134"/>
    </location>
</feature>
<evidence type="ECO:0000256" key="4">
    <source>
        <dbReference type="ARBA" id="ARBA00022989"/>
    </source>
</evidence>
<comment type="subcellular location">
    <subcellularLocation>
        <location evidence="1">Cell membrane</location>
        <topology evidence="1">Multi-pass membrane protein</topology>
    </subcellularLocation>
</comment>
<dbReference type="PANTHER" id="PTHR10010">
    <property type="entry name" value="SOLUTE CARRIER FAMILY 34 SODIUM PHOSPHATE , MEMBER 2-RELATED"/>
    <property type="match status" value="1"/>
</dbReference>
<evidence type="ECO:0000256" key="1">
    <source>
        <dbReference type="ARBA" id="ARBA00004651"/>
    </source>
</evidence>
<keyword evidence="4 6" id="KW-1133">Transmembrane helix</keyword>
<dbReference type="RefSeq" id="WP_133599510.1">
    <property type="nucleotide sequence ID" value="NZ_SNYL01000025.1"/>
</dbReference>
<gene>
    <name evidence="7" type="ORF">DFR43_12511</name>
</gene>
<name>A0A4R6TXW0_9BURK</name>
<protein>
    <submittedName>
        <fullName evidence="7">Na/Pi-cotransporter</fullName>
    </submittedName>
</protein>
<dbReference type="Proteomes" id="UP000295510">
    <property type="component" value="Unassembled WGS sequence"/>
</dbReference>
<sequence length="322" mass="34335">MLDALDFSEFQVFILVLSALLLFLYGLEHFSQELQTVGRDKLPRWLAMATRDRFRGLLLGASVTAVVQSSSAVSALVVALVNSGTLSFASSLAVLLGAKIGTTSTAWLVSFKLTHIGPYLIVLGGILTMLPFSIRVLGRAIFYFGFIFFTLDLIGDSLEPLRQSPWVLEWLARAQEPWLGVLMGVVVTVLLQSSSVVSGLAIVLVQQGVLDPIGAVAIVVGATLGTTATGLIASIPMDAFAKRAALMNLLFNAVGVVLMLPFVSAFGEWAVRVGETPGQAVAIANLAFNAGVALLFLPFTGWMGRRFAPKVEPRSTPENAPI</sequence>
<dbReference type="PANTHER" id="PTHR10010:SF46">
    <property type="entry name" value="SODIUM-DEPENDENT PHOSPHATE TRANSPORT PROTEIN 2B"/>
    <property type="match status" value="1"/>
</dbReference>
<dbReference type="NCBIfam" id="NF037997">
    <property type="entry name" value="Na_Pi_symport"/>
    <property type="match status" value="1"/>
</dbReference>
<dbReference type="OrthoDB" id="9763003at2"/>
<dbReference type="Pfam" id="PF02690">
    <property type="entry name" value="Na_Pi_cotrans"/>
    <property type="match status" value="2"/>
</dbReference>
<evidence type="ECO:0000256" key="2">
    <source>
        <dbReference type="ARBA" id="ARBA00022475"/>
    </source>
</evidence>
<feature type="transmembrane region" description="Helical" evidence="6">
    <location>
        <begin position="12"/>
        <end position="31"/>
    </location>
</feature>
<proteinExistence type="predicted"/>